<dbReference type="GO" id="GO:0004523">
    <property type="term" value="F:RNA-DNA hybrid ribonuclease activity"/>
    <property type="evidence" value="ECO:0007669"/>
    <property type="project" value="InterPro"/>
</dbReference>
<reference evidence="2 3" key="1">
    <citation type="journal article" date="2018" name="Front. Plant Sci.">
        <title>Red Clover (Trifolium pratense) and Zigzag Clover (T. medium) - A Picture of Genomic Similarities and Differences.</title>
        <authorList>
            <person name="Dluhosova J."/>
            <person name="Istvanek J."/>
            <person name="Nedelnik J."/>
            <person name="Repkova J."/>
        </authorList>
    </citation>
    <scope>NUCLEOTIDE SEQUENCE [LARGE SCALE GENOMIC DNA]</scope>
    <source>
        <strain evidence="3">cv. 10/8</strain>
        <tissue evidence="2">Leaf</tissue>
    </source>
</reference>
<dbReference type="PANTHER" id="PTHR48475">
    <property type="entry name" value="RIBONUCLEASE H"/>
    <property type="match status" value="1"/>
</dbReference>
<name>A0A392PKB4_9FABA</name>
<evidence type="ECO:0000313" key="3">
    <source>
        <dbReference type="Proteomes" id="UP000265520"/>
    </source>
</evidence>
<protein>
    <recommendedName>
        <fullName evidence="1">RNase H type-1 domain-containing protein</fullName>
    </recommendedName>
</protein>
<comment type="caution">
    <text evidence="2">The sequence shown here is derived from an EMBL/GenBank/DDBJ whole genome shotgun (WGS) entry which is preliminary data.</text>
</comment>
<organism evidence="2 3">
    <name type="scientific">Trifolium medium</name>
    <dbReference type="NCBI Taxonomy" id="97028"/>
    <lineage>
        <taxon>Eukaryota</taxon>
        <taxon>Viridiplantae</taxon>
        <taxon>Streptophyta</taxon>
        <taxon>Embryophyta</taxon>
        <taxon>Tracheophyta</taxon>
        <taxon>Spermatophyta</taxon>
        <taxon>Magnoliopsida</taxon>
        <taxon>eudicotyledons</taxon>
        <taxon>Gunneridae</taxon>
        <taxon>Pentapetalae</taxon>
        <taxon>rosids</taxon>
        <taxon>fabids</taxon>
        <taxon>Fabales</taxon>
        <taxon>Fabaceae</taxon>
        <taxon>Papilionoideae</taxon>
        <taxon>50 kb inversion clade</taxon>
        <taxon>NPAAA clade</taxon>
        <taxon>Hologalegina</taxon>
        <taxon>IRL clade</taxon>
        <taxon>Trifolieae</taxon>
        <taxon>Trifolium</taxon>
    </lineage>
</organism>
<dbReference type="EMBL" id="LXQA010081318">
    <property type="protein sequence ID" value="MCI11736.1"/>
    <property type="molecule type" value="Genomic_DNA"/>
</dbReference>
<proteinExistence type="predicted"/>
<accession>A0A392PKB4</accession>
<dbReference type="Gene3D" id="3.30.420.10">
    <property type="entry name" value="Ribonuclease H-like superfamily/Ribonuclease H"/>
    <property type="match status" value="1"/>
</dbReference>
<dbReference type="SUPFAM" id="SSF53098">
    <property type="entry name" value="Ribonuclease H-like"/>
    <property type="match status" value="1"/>
</dbReference>
<feature type="domain" description="RNase H type-1" evidence="1">
    <location>
        <begin position="2"/>
        <end position="90"/>
    </location>
</feature>
<dbReference type="GO" id="GO:0003676">
    <property type="term" value="F:nucleic acid binding"/>
    <property type="evidence" value="ECO:0007669"/>
    <property type="project" value="InterPro"/>
</dbReference>
<dbReference type="Pfam" id="PF13456">
    <property type="entry name" value="RVT_3"/>
    <property type="match status" value="1"/>
</dbReference>
<evidence type="ECO:0000259" key="1">
    <source>
        <dbReference type="Pfam" id="PF13456"/>
    </source>
</evidence>
<dbReference type="AlphaFoldDB" id="A0A392PKB4"/>
<dbReference type="InterPro" id="IPR036397">
    <property type="entry name" value="RNaseH_sf"/>
</dbReference>
<dbReference type="CDD" id="cd09279">
    <property type="entry name" value="RNase_HI_like"/>
    <property type="match status" value="1"/>
</dbReference>
<sequence length="135" mass="15066">MVVSLKFAHSATNNQAEYETCIAGLNLALEMGAKNLKLHTDSQLVVTQIRGEAQTKELGMQKYLALVREKIKLFESFKATHVSRDQNTRAGIMERLASTRNNGVTHYVIQETLERPNIAEKASICTTTMVPTEKT</sequence>
<dbReference type="PANTHER" id="PTHR48475:SF2">
    <property type="entry name" value="RIBONUCLEASE H"/>
    <property type="match status" value="1"/>
</dbReference>
<keyword evidence="3" id="KW-1185">Reference proteome</keyword>
<dbReference type="InterPro" id="IPR012337">
    <property type="entry name" value="RNaseH-like_sf"/>
</dbReference>
<evidence type="ECO:0000313" key="2">
    <source>
        <dbReference type="EMBL" id="MCI11736.1"/>
    </source>
</evidence>
<dbReference type="InterPro" id="IPR002156">
    <property type="entry name" value="RNaseH_domain"/>
</dbReference>
<dbReference type="Proteomes" id="UP000265520">
    <property type="component" value="Unassembled WGS sequence"/>
</dbReference>